<keyword evidence="1" id="KW-0812">Transmembrane</keyword>
<feature type="transmembrane region" description="Helical" evidence="1">
    <location>
        <begin position="7"/>
        <end position="25"/>
    </location>
</feature>
<dbReference type="SUPFAM" id="SSF55073">
    <property type="entry name" value="Nucleotide cyclase"/>
    <property type="match status" value="1"/>
</dbReference>
<gene>
    <name evidence="3" type="ORF">EXIGUO9Y_210040</name>
</gene>
<dbReference type="RefSeq" id="WP_159173095.1">
    <property type="nucleotide sequence ID" value="NZ_LR732311.1"/>
</dbReference>
<accession>A0A653I8F5</accession>
<evidence type="ECO:0000256" key="1">
    <source>
        <dbReference type="SAM" id="Phobius"/>
    </source>
</evidence>
<organism evidence="3 4">
    <name type="scientific">Exiguobacterium oxidotolerans</name>
    <dbReference type="NCBI Taxonomy" id="223958"/>
    <lineage>
        <taxon>Bacteria</taxon>
        <taxon>Bacillati</taxon>
        <taxon>Bacillota</taxon>
        <taxon>Bacilli</taxon>
        <taxon>Bacillales</taxon>
        <taxon>Bacillales Family XII. Incertae Sedis</taxon>
        <taxon>Exiguobacterium</taxon>
    </lineage>
</organism>
<dbReference type="InterPro" id="IPR050469">
    <property type="entry name" value="Diguanylate_Cyclase"/>
</dbReference>
<proteinExistence type="predicted"/>
<name>A0A653I8F5_9BACL</name>
<feature type="transmembrane region" description="Helical" evidence="1">
    <location>
        <begin position="112"/>
        <end position="131"/>
    </location>
</feature>
<dbReference type="NCBIfam" id="TIGR00254">
    <property type="entry name" value="GGDEF"/>
    <property type="match status" value="1"/>
</dbReference>
<dbReference type="PROSITE" id="PS50887">
    <property type="entry name" value="GGDEF"/>
    <property type="match status" value="1"/>
</dbReference>
<dbReference type="GO" id="GO:0052621">
    <property type="term" value="F:diguanylate cyclase activity"/>
    <property type="evidence" value="ECO:0007669"/>
    <property type="project" value="TreeGrafter"/>
</dbReference>
<feature type="transmembrane region" description="Helical" evidence="1">
    <location>
        <begin position="68"/>
        <end position="92"/>
    </location>
</feature>
<dbReference type="Proteomes" id="UP000439752">
    <property type="component" value="Unassembled WGS sequence"/>
</dbReference>
<dbReference type="Gene3D" id="3.30.70.270">
    <property type="match status" value="1"/>
</dbReference>
<sequence>MRRFQQYLLRSWVVFFIVVIVLDVIARADGYSLSIDYFTFFLVVALSTIFVVDPVRRRHMSFTFHFGFVLYTFLTYGLLSAICVGQLTMLIYQLRSFHTAIGRRRMLHNYPFNVTLELLLILPAGLVYNALGGTHGPDFSLIGNIVPLVTMVVIMWVVLLFQYTLSNFLLGENIPSSVMIPLLRFEAVVITAELLFGVFSTLMVQNNGISALVMTAFALFIIKRALGSSVHASDRIEHWEQIERLKEAAWQDGDAQFIIERYLKQLNQFVKPDIAWIKFDFGEGKTVYYSLKDGRKLKADHVEGIIIEELIEKEEVLLYGMQQEWDIRLYDCLPEETQSILFIKPEATETINCSLFLASEASGEFTTDFGYELYRALRVLSWAVERAQERQHLLIDSRTDAMTKLPNYRALQEWGDRRIKQKDLYPFSALMIDLDHFKQINDTHGHEIGDVVLFEVAKLLMQATRITDLVARYGGEEFVVLLPNTDIESARIVAERIRETLHANPIEVSGHSLEITASIGVDTLKELGDLASLIRNADRAMYVGAKFQGRDRVASYQEWKEKVI</sequence>
<dbReference type="CDD" id="cd01949">
    <property type="entry name" value="GGDEF"/>
    <property type="match status" value="1"/>
</dbReference>
<dbReference type="PANTHER" id="PTHR45138">
    <property type="entry name" value="REGULATORY COMPONENTS OF SENSORY TRANSDUCTION SYSTEM"/>
    <property type="match status" value="1"/>
</dbReference>
<dbReference type="AlphaFoldDB" id="A0A653I8F5"/>
<keyword evidence="1" id="KW-0472">Membrane</keyword>
<dbReference type="EMBL" id="CABWKQ010000014">
    <property type="protein sequence ID" value="VWX35150.1"/>
    <property type="molecule type" value="Genomic_DNA"/>
</dbReference>
<dbReference type="InterPro" id="IPR000160">
    <property type="entry name" value="GGDEF_dom"/>
</dbReference>
<dbReference type="InterPro" id="IPR043128">
    <property type="entry name" value="Rev_trsase/Diguanyl_cyclase"/>
</dbReference>
<evidence type="ECO:0000259" key="2">
    <source>
        <dbReference type="PROSITE" id="PS50887"/>
    </source>
</evidence>
<evidence type="ECO:0000313" key="4">
    <source>
        <dbReference type="Proteomes" id="UP000439752"/>
    </source>
</evidence>
<protein>
    <submittedName>
        <fullName evidence="3">GGDEF domain-containing protein</fullName>
    </submittedName>
</protein>
<dbReference type="PANTHER" id="PTHR45138:SF9">
    <property type="entry name" value="DIGUANYLATE CYCLASE DGCM-RELATED"/>
    <property type="match status" value="1"/>
</dbReference>
<evidence type="ECO:0000313" key="3">
    <source>
        <dbReference type="EMBL" id="VWX35150.1"/>
    </source>
</evidence>
<dbReference type="Pfam" id="PF00990">
    <property type="entry name" value="GGDEF"/>
    <property type="match status" value="1"/>
</dbReference>
<keyword evidence="4" id="KW-1185">Reference proteome</keyword>
<feature type="transmembrane region" description="Helical" evidence="1">
    <location>
        <begin position="143"/>
        <end position="163"/>
    </location>
</feature>
<dbReference type="InterPro" id="IPR029787">
    <property type="entry name" value="Nucleotide_cyclase"/>
</dbReference>
<keyword evidence="1" id="KW-1133">Transmembrane helix</keyword>
<dbReference type="SMART" id="SM00267">
    <property type="entry name" value="GGDEF"/>
    <property type="match status" value="1"/>
</dbReference>
<dbReference type="FunFam" id="3.30.70.270:FF:000001">
    <property type="entry name" value="Diguanylate cyclase domain protein"/>
    <property type="match status" value="1"/>
</dbReference>
<reference evidence="3 4" key="1">
    <citation type="submission" date="2019-10" db="EMBL/GenBank/DDBJ databases">
        <authorList>
            <person name="Karimi E."/>
        </authorList>
    </citation>
    <scope>NUCLEOTIDE SEQUENCE [LARGE SCALE GENOMIC DNA]</scope>
    <source>
        <strain evidence="3">Exiguobacterium sp. 9Y</strain>
    </source>
</reference>
<feature type="domain" description="GGDEF" evidence="2">
    <location>
        <begin position="425"/>
        <end position="558"/>
    </location>
</feature>
<feature type="transmembrane region" description="Helical" evidence="1">
    <location>
        <begin position="37"/>
        <end position="56"/>
    </location>
</feature>